<dbReference type="Pfam" id="PF09851">
    <property type="entry name" value="SHOCT"/>
    <property type="match status" value="1"/>
</dbReference>
<sequence length="159" mass="17451">MAKIDKLIALAREHLQPGEEVLAGVFGAYETKTLGQATIKNGVLIATPDRIFFYGKRTFGYDSESFPFSNISSVETGKGLMGKTVTFFASGNKVSMKYINEGDYDQFIQIAQSKIGKKSSNAESVNDPIEQLKRLAELKESGIITEDEFAAKKKQVLGI</sequence>
<dbReference type="EMBL" id="JBHUEH010000011">
    <property type="protein sequence ID" value="MFD1885566.1"/>
    <property type="molecule type" value="Genomic_DNA"/>
</dbReference>
<accession>A0ABW4RGZ1</accession>
<dbReference type="InterPro" id="IPR018649">
    <property type="entry name" value="SHOCT"/>
</dbReference>
<dbReference type="InterPro" id="IPR039519">
    <property type="entry name" value="YokE-like_PH"/>
</dbReference>
<evidence type="ECO:0000313" key="4">
    <source>
        <dbReference type="Proteomes" id="UP001597233"/>
    </source>
</evidence>
<organism evidence="3 4">
    <name type="scientific">Paenibacillus wenxiniae</name>
    <dbReference type="NCBI Taxonomy" id="1636843"/>
    <lineage>
        <taxon>Bacteria</taxon>
        <taxon>Bacillati</taxon>
        <taxon>Bacillota</taxon>
        <taxon>Bacilli</taxon>
        <taxon>Bacillales</taxon>
        <taxon>Paenibacillaceae</taxon>
        <taxon>Paenibacillus</taxon>
    </lineage>
</organism>
<proteinExistence type="predicted"/>
<keyword evidence="4" id="KW-1185">Reference proteome</keyword>
<evidence type="ECO:0000259" key="1">
    <source>
        <dbReference type="Pfam" id="PF09851"/>
    </source>
</evidence>
<reference evidence="4" key="1">
    <citation type="journal article" date="2019" name="Int. J. Syst. Evol. Microbiol.">
        <title>The Global Catalogue of Microorganisms (GCM) 10K type strain sequencing project: providing services to taxonomists for standard genome sequencing and annotation.</title>
        <authorList>
            <consortium name="The Broad Institute Genomics Platform"/>
            <consortium name="The Broad Institute Genome Sequencing Center for Infectious Disease"/>
            <person name="Wu L."/>
            <person name="Ma J."/>
        </authorList>
    </citation>
    <scope>NUCLEOTIDE SEQUENCE [LARGE SCALE GENOMIC DNA]</scope>
    <source>
        <strain evidence="4">CCUG 54950</strain>
    </source>
</reference>
<feature type="domain" description="YokE-like PH" evidence="2">
    <location>
        <begin position="15"/>
        <end position="112"/>
    </location>
</feature>
<gene>
    <name evidence="3" type="ORF">ACFSC9_08495</name>
</gene>
<dbReference type="Pfam" id="PF14470">
    <property type="entry name" value="bPH_3"/>
    <property type="match status" value="1"/>
</dbReference>
<dbReference type="Proteomes" id="UP001597233">
    <property type="component" value="Unassembled WGS sequence"/>
</dbReference>
<name>A0ABW4RGZ1_9BACL</name>
<protein>
    <submittedName>
        <fullName evidence="3">PH domain-containing protein</fullName>
    </submittedName>
</protein>
<dbReference type="RefSeq" id="WP_347325832.1">
    <property type="nucleotide sequence ID" value="NZ_JBCGUH010000007.1"/>
</dbReference>
<comment type="caution">
    <text evidence="3">The sequence shown here is derived from an EMBL/GenBank/DDBJ whole genome shotgun (WGS) entry which is preliminary data.</text>
</comment>
<evidence type="ECO:0000259" key="2">
    <source>
        <dbReference type="Pfam" id="PF14470"/>
    </source>
</evidence>
<feature type="domain" description="SHOCT" evidence="1">
    <location>
        <begin position="130"/>
        <end position="157"/>
    </location>
</feature>
<evidence type="ECO:0000313" key="3">
    <source>
        <dbReference type="EMBL" id="MFD1885566.1"/>
    </source>
</evidence>